<proteinExistence type="predicted"/>
<dbReference type="PROSITE" id="PS51918">
    <property type="entry name" value="RADICAL_SAM"/>
    <property type="match status" value="1"/>
</dbReference>
<organism evidence="10 11">
    <name type="scientific">Streptomyces graminofaciens</name>
    <dbReference type="NCBI Taxonomy" id="68212"/>
    <lineage>
        <taxon>Bacteria</taxon>
        <taxon>Bacillati</taxon>
        <taxon>Actinomycetota</taxon>
        <taxon>Actinomycetes</taxon>
        <taxon>Kitasatosporales</taxon>
        <taxon>Streptomycetaceae</taxon>
        <taxon>Streptomyces</taxon>
    </lineage>
</organism>
<dbReference type="EMBL" id="AP018448">
    <property type="protein sequence ID" value="BBC30430.1"/>
    <property type="molecule type" value="Genomic_DNA"/>
</dbReference>
<dbReference type="InterPro" id="IPR051198">
    <property type="entry name" value="BchE-like"/>
</dbReference>
<dbReference type="PANTHER" id="PTHR43409">
    <property type="entry name" value="ANAEROBIC MAGNESIUM-PROTOPORPHYRIN IX MONOMETHYL ESTER CYCLASE-RELATED"/>
    <property type="match status" value="1"/>
</dbReference>
<dbReference type="InterPro" id="IPR006158">
    <property type="entry name" value="Cobalamin-bd"/>
</dbReference>
<evidence type="ECO:0000259" key="8">
    <source>
        <dbReference type="PROSITE" id="PS51332"/>
    </source>
</evidence>
<dbReference type="SFLD" id="SFLDG01123">
    <property type="entry name" value="methyltransferase_(Class_B)"/>
    <property type="match status" value="1"/>
</dbReference>
<dbReference type="CDD" id="cd01335">
    <property type="entry name" value="Radical_SAM"/>
    <property type="match status" value="1"/>
</dbReference>
<accession>A0ABM7F3T3</accession>
<gene>
    <name evidence="10" type="ORF">SGFS_017240</name>
</gene>
<evidence type="ECO:0000256" key="5">
    <source>
        <dbReference type="ARBA" id="ARBA00022723"/>
    </source>
</evidence>
<keyword evidence="5" id="KW-0479">Metal-binding</keyword>
<evidence type="ECO:0008006" key="12">
    <source>
        <dbReference type="Google" id="ProtNLM"/>
    </source>
</evidence>
<keyword evidence="3" id="KW-0808">Transferase</keyword>
<evidence type="ECO:0000259" key="9">
    <source>
        <dbReference type="PROSITE" id="PS51918"/>
    </source>
</evidence>
<evidence type="ECO:0000256" key="2">
    <source>
        <dbReference type="ARBA" id="ARBA00022603"/>
    </source>
</evidence>
<reference evidence="10 11" key="1">
    <citation type="journal article" date="2010" name="ChemBioChem">
        <title>Cloning and characterization of the biosynthetic gene cluster of 16-membered macrolide antibiotic FD-891: involvement of a dual functional cytochrome P450 monooxygenase catalyzing epoxidation and hydroxylation.</title>
        <authorList>
            <person name="Kudo F."/>
            <person name="Motegi A."/>
            <person name="Mizoue K."/>
            <person name="Eguchi T."/>
        </authorList>
    </citation>
    <scope>NUCLEOTIDE SEQUENCE [LARGE SCALE GENOMIC DNA]</scope>
    <source>
        <strain evidence="10 11">A-8890</strain>
    </source>
</reference>
<dbReference type="InterPro" id="IPR007197">
    <property type="entry name" value="rSAM"/>
</dbReference>
<keyword evidence="7" id="KW-0411">Iron-sulfur</keyword>
<reference evidence="10 11" key="2">
    <citation type="journal article" date="2023" name="ChemBioChem">
        <title>Acyltransferase Domain Exchange between Two Independent Type I Polyketide Synthases in the Same Producer Strain of Macrolide Antibiotics.</title>
        <authorList>
            <person name="Kudo F."/>
            <person name="Kishikawa K."/>
            <person name="Tsuboi K."/>
            <person name="Kido T."/>
            <person name="Usui T."/>
            <person name="Hashimoto J."/>
            <person name="Shin-Ya K."/>
            <person name="Miyanaga A."/>
            <person name="Eguchi T."/>
        </authorList>
    </citation>
    <scope>NUCLEOTIDE SEQUENCE [LARGE SCALE GENOMIC DNA]</scope>
    <source>
        <strain evidence="10 11">A-8890</strain>
    </source>
</reference>
<sequence length="453" mass="52086">MPRSKKLLLISPRATFFGRNPKHQQFKRESREFQFFDYTWTGFATGLIIVGSLTPPEYDIRYIDENIEPVDFDAEADLVAVTGMTAQADRMYEIAAAFRARGVPVVAGGLHANLLPKEVARHVDAVCVGEAEALWPQVLHDFEQGELKPMYRQRGRADLTQAPRPRWELAQERYYPSVWVETSRGCPHTCRFCAATIRYRDKLGYKTVDQVVAEVELVRERFDNPYVLFSDDNFVVDRNRTRELLKRLIPLGIKWSGQSDVSFYKDPEILELMHDSGCMMMLIGFESVSMETLSGIDERNWKLRALNTYVEATKAIQDHGIGVYGAFTLGLDTDTKDSFEETTAFMKENYLAGIQASCVTPFPGTPLRGDMEREGRILTDRPWSHYTVFDAVYQPKHMTPEELEEGTIGIYRSFYNREFSLRKTRHFKSIYRNLVRKKAERDEALATTGRSMV</sequence>
<dbReference type="InterPro" id="IPR034466">
    <property type="entry name" value="Methyltransferase_Class_B"/>
</dbReference>
<dbReference type="InterPro" id="IPR006638">
    <property type="entry name" value="Elp3/MiaA/NifB-like_rSAM"/>
</dbReference>
<dbReference type="Pfam" id="PF02310">
    <property type="entry name" value="B12-binding"/>
    <property type="match status" value="1"/>
</dbReference>
<keyword evidence="4" id="KW-0949">S-adenosyl-L-methionine</keyword>
<dbReference type="SFLD" id="SFLDG01082">
    <property type="entry name" value="B12-binding_domain_containing"/>
    <property type="match status" value="1"/>
</dbReference>
<feature type="domain" description="Radical SAM core" evidence="9">
    <location>
        <begin position="172"/>
        <end position="401"/>
    </location>
</feature>
<keyword evidence="2" id="KW-0489">Methyltransferase</keyword>
<dbReference type="Gene3D" id="3.80.30.20">
    <property type="entry name" value="tm_1862 like domain"/>
    <property type="match status" value="1"/>
</dbReference>
<evidence type="ECO:0000256" key="7">
    <source>
        <dbReference type="ARBA" id="ARBA00023014"/>
    </source>
</evidence>
<comment type="cofactor">
    <cofactor evidence="1">
        <name>[4Fe-4S] cluster</name>
        <dbReference type="ChEBI" id="CHEBI:49883"/>
    </cofactor>
</comment>
<evidence type="ECO:0000256" key="4">
    <source>
        <dbReference type="ARBA" id="ARBA00022691"/>
    </source>
</evidence>
<keyword evidence="11" id="KW-1185">Reference proteome</keyword>
<evidence type="ECO:0000313" key="11">
    <source>
        <dbReference type="Proteomes" id="UP001321542"/>
    </source>
</evidence>
<evidence type="ECO:0000256" key="1">
    <source>
        <dbReference type="ARBA" id="ARBA00001966"/>
    </source>
</evidence>
<dbReference type="Gene3D" id="3.40.50.280">
    <property type="entry name" value="Cobalamin-binding domain"/>
    <property type="match status" value="1"/>
</dbReference>
<dbReference type="CDD" id="cd02068">
    <property type="entry name" value="radical_SAM_B12_BD"/>
    <property type="match status" value="1"/>
</dbReference>
<name>A0ABM7F3T3_9ACTN</name>
<protein>
    <recommendedName>
        <fullName evidence="12">Radical SAM protein</fullName>
    </recommendedName>
</protein>
<dbReference type="SUPFAM" id="SSF102114">
    <property type="entry name" value="Radical SAM enzymes"/>
    <property type="match status" value="1"/>
</dbReference>
<dbReference type="PROSITE" id="PS51332">
    <property type="entry name" value="B12_BINDING"/>
    <property type="match status" value="1"/>
</dbReference>
<evidence type="ECO:0000256" key="6">
    <source>
        <dbReference type="ARBA" id="ARBA00023004"/>
    </source>
</evidence>
<dbReference type="InterPro" id="IPR023404">
    <property type="entry name" value="rSAM_horseshoe"/>
</dbReference>
<dbReference type="SFLD" id="SFLDS00029">
    <property type="entry name" value="Radical_SAM"/>
    <property type="match status" value="1"/>
</dbReference>
<dbReference type="InterPro" id="IPR058240">
    <property type="entry name" value="rSAM_sf"/>
</dbReference>
<dbReference type="Pfam" id="PF04055">
    <property type="entry name" value="Radical_SAM"/>
    <property type="match status" value="1"/>
</dbReference>
<dbReference type="PANTHER" id="PTHR43409:SF7">
    <property type="entry name" value="BLL1977 PROTEIN"/>
    <property type="match status" value="1"/>
</dbReference>
<feature type="domain" description="B12-binding" evidence="8">
    <location>
        <begin position="48"/>
        <end position="149"/>
    </location>
</feature>
<keyword evidence="6" id="KW-0408">Iron</keyword>
<dbReference type="SMART" id="SM00729">
    <property type="entry name" value="Elp3"/>
    <property type="match status" value="1"/>
</dbReference>
<evidence type="ECO:0000313" key="10">
    <source>
        <dbReference type="EMBL" id="BBC30430.1"/>
    </source>
</evidence>
<dbReference type="Proteomes" id="UP001321542">
    <property type="component" value="Chromosome"/>
</dbReference>
<dbReference type="RefSeq" id="WP_286249021.1">
    <property type="nucleotide sequence ID" value="NZ_AP018448.1"/>
</dbReference>
<evidence type="ECO:0000256" key="3">
    <source>
        <dbReference type="ARBA" id="ARBA00022679"/>
    </source>
</evidence>